<dbReference type="InterPro" id="IPR000836">
    <property type="entry name" value="PRTase_dom"/>
</dbReference>
<keyword evidence="6" id="KW-1185">Reference proteome</keyword>
<organism evidence="5 6">
    <name type="scientific">Qipengyuania polymorpha</name>
    <dbReference type="NCBI Taxonomy" id="2867234"/>
    <lineage>
        <taxon>Bacteria</taxon>
        <taxon>Pseudomonadati</taxon>
        <taxon>Pseudomonadota</taxon>
        <taxon>Alphaproteobacteria</taxon>
        <taxon>Sphingomonadales</taxon>
        <taxon>Erythrobacteraceae</taxon>
        <taxon>Qipengyuania</taxon>
    </lineage>
</organism>
<dbReference type="SMART" id="SM01400">
    <property type="entry name" value="Pribosyltran_N"/>
    <property type="match status" value="1"/>
</dbReference>
<dbReference type="PANTHER" id="PTHR10210:SF41">
    <property type="entry name" value="RIBOSE-PHOSPHATE PYROPHOSPHOKINASE 1, CHLOROPLASTIC"/>
    <property type="match status" value="1"/>
</dbReference>
<name>A0ABS7J1N8_9SPHN</name>
<dbReference type="Gene3D" id="3.40.50.2020">
    <property type="match status" value="2"/>
</dbReference>
<evidence type="ECO:0000259" key="4">
    <source>
        <dbReference type="Pfam" id="PF13793"/>
    </source>
</evidence>
<comment type="similarity">
    <text evidence="2">Belongs to the ribose-phosphate pyrophosphokinase family.</text>
</comment>
<dbReference type="InterPro" id="IPR029057">
    <property type="entry name" value="PRTase-like"/>
</dbReference>
<dbReference type="EC" id="2.7.6.1" evidence="5"/>
<evidence type="ECO:0000256" key="1">
    <source>
        <dbReference type="ARBA" id="ARBA00022727"/>
    </source>
</evidence>
<dbReference type="Proteomes" id="UP000783253">
    <property type="component" value="Unassembled WGS sequence"/>
</dbReference>
<dbReference type="NCBIfam" id="TIGR01251">
    <property type="entry name" value="ribP_PPkin"/>
    <property type="match status" value="1"/>
</dbReference>
<proteinExistence type="inferred from homology"/>
<dbReference type="EMBL" id="JAIGNK010000005">
    <property type="protein sequence ID" value="MBX7459269.1"/>
    <property type="molecule type" value="Genomic_DNA"/>
</dbReference>
<accession>A0ABS7J1N8</accession>
<keyword evidence="1 2" id="KW-0545">Nucleotide biosynthesis</keyword>
<keyword evidence="5" id="KW-0808">Transferase</keyword>
<evidence type="ECO:0000259" key="3">
    <source>
        <dbReference type="Pfam" id="PF00156"/>
    </source>
</evidence>
<feature type="domain" description="Ribose-phosphate pyrophosphokinase N-terminal" evidence="4">
    <location>
        <begin position="5"/>
        <end position="115"/>
    </location>
</feature>
<dbReference type="InterPro" id="IPR005946">
    <property type="entry name" value="Rib-P_diPkinase"/>
</dbReference>
<comment type="caution">
    <text evidence="5">The sequence shown here is derived from an EMBL/GenBank/DDBJ whole genome shotgun (WGS) entry which is preliminary data.</text>
</comment>
<dbReference type="SUPFAM" id="SSF53271">
    <property type="entry name" value="PRTase-like"/>
    <property type="match status" value="2"/>
</dbReference>
<evidence type="ECO:0000313" key="6">
    <source>
        <dbReference type="Proteomes" id="UP000783253"/>
    </source>
</evidence>
<protein>
    <submittedName>
        <fullName evidence="5">Ribose-phosphate diphosphokinase</fullName>
        <ecNumber evidence="5">2.7.6.1</ecNumber>
    </submittedName>
</protein>
<dbReference type="Pfam" id="PF13793">
    <property type="entry name" value="Pribosyltran_N"/>
    <property type="match status" value="1"/>
</dbReference>
<feature type="domain" description="Phosphoribosyltransferase" evidence="3">
    <location>
        <begin position="134"/>
        <end position="237"/>
    </location>
</feature>
<evidence type="ECO:0000256" key="2">
    <source>
        <dbReference type="RuleBase" id="RU004324"/>
    </source>
</evidence>
<sequence length="303" mass="32787">MKPLLFTLHAADSLASDMLAGGLFDEGNVERRRFPDGESYVRLETGVEDRAVVFLCSLDRPDERVMTLLLAAEAAQAQGAQQVGLIAPYLAYMRQDKAFRPGEAVSAPVFAEILSRRFDWLVTLEPHLHRITSLDEIFTIPARAAEATQPIAEWIAAHVERPFLVGPDSESAPWIERIAARLDAPFAVLEKERLGDHEVRIGGTLGGLRPGMTPVVVDDIVSSGGTLATIVERIAQEADRAAVCIAVHALYGELPAPLASSASLQALASSDSVPHASNRIGIANPLLAEAEQLITLNLKRHRL</sequence>
<gene>
    <name evidence="5" type="ORF">K3152_13530</name>
</gene>
<reference evidence="5 6" key="1">
    <citation type="submission" date="2021-08" db="EMBL/GenBank/DDBJ databases">
        <title>Comparative Genomics Analysis of the Genus Qipengyuania Reveals Extensive Genetic Diversity and Metabolic Versatility, Including the Description of Fifteen Novel Species.</title>
        <authorList>
            <person name="Liu Y."/>
        </authorList>
    </citation>
    <scope>NUCLEOTIDE SEQUENCE [LARGE SCALE GENOMIC DNA]</scope>
    <source>
        <strain evidence="5 6">1NDH17</strain>
    </source>
</reference>
<dbReference type="Pfam" id="PF00156">
    <property type="entry name" value="Pribosyltran"/>
    <property type="match status" value="1"/>
</dbReference>
<dbReference type="PANTHER" id="PTHR10210">
    <property type="entry name" value="RIBOSE-PHOSPHATE DIPHOSPHOKINASE FAMILY MEMBER"/>
    <property type="match status" value="1"/>
</dbReference>
<evidence type="ECO:0000313" key="5">
    <source>
        <dbReference type="EMBL" id="MBX7459269.1"/>
    </source>
</evidence>
<dbReference type="InterPro" id="IPR029099">
    <property type="entry name" value="Pribosyltran_N"/>
</dbReference>
<dbReference type="CDD" id="cd06223">
    <property type="entry name" value="PRTases_typeI"/>
    <property type="match status" value="1"/>
</dbReference>
<dbReference type="GO" id="GO:0004749">
    <property type="term" value="F:ribose phosphate diphosphokinase activity"/>
    <property type="evidence" value="ECO:0007669"/>
    <property type="project" value="UniProtKB-EC"/>
</dbReference>
<dbReference type="RefSeq" id="WP_221574665.1">
    <property type="nucleotide sequence ID" value="NZ_JAIGNK010000005.1"/>
</dbReference>
<dbReference type="NCBIfam" id="NF005537">
    <property type="entry name" value="PRK07199.1"/>
    <property type="match status" value="1"/>
</dbReference>